<feature type="repeat" description="PPR" evidence="3">
    <location>
        <begin position="93"/>
        <end position="127"/>
    </location>
</feature>
<reference evidence="4 5" key="1">
    <citation type="journal article" date="2020" name="Nat. Commun.">
        <title>Genome of Tripterygium wilfordii and identification of cytochrome P450 involved in triptolide biosynthesis.</title>
        <authorList>
            <person name="Tu L."/>
            <person name="Su P."/>
            <person name="Zhang Z."/>
            <person name="Gao L."/>
            <person name="Wang J."/>
            <person name="Hu T."/>
            <person name="Zhou J."/>
            <person name="Zhang Y."/>
            <person name="Zhao Y."/>
            <person name="Liu Y."/>
            <person name="Song Y."/>
            <person name="Tong Y."/>
            <person name="Lu Y."/>
            <person name="Yang J."/>
            <person name="Xu C."/>
            <person name="Jia M."/>
            <person name="Peters R.J."/>
            <person name="Huang L."/>
            <person name="Gao W."/>
        </authorList>
    </citation>
    <scope>NUCLEOTIDE SEQUENCE [LARGE SCALE GENOMIC DNA]</scope>
    <source>
        <strain evidence="5">cv. XIE 37</strain>
        <tissue evidence="4">Leaf</tissue>
    </source>
</reference>
<gene>
    <name evidence="4" type="ORF">HS088_TW06G00908</name>
</gene>
<dbReference type="Proteomes" id="UP000593562">
    <property type="component" value="Unassembled WGS sequence"/>
</dbReference>
<dbReference type="FunFam" id="1.25.40.10:FF:000333">
    <property type="entry name" value="Pentatricopeptide repeat-containing protein"/>
    <property type="match status" value="1"/>
</dbReference>
<dbReference type="Pfam" id="PF13041">
    <property type="entry name" value="PPR_2"/>
    <property type="match status" value="3"/>
</dbReference>
<dbReference type="InParanoid" id="A0A7J7DKG6"/>
<dbReference type="FunFam" id="1.25.40.10:FF:000184">
    <property type="entry name" value="Pentatricopeptide repeat-containing protein, chloroplastic"/>
    <property type="match status" value="1"/>
</dbReference>
<dbReference type="EMBL" id="JAAARO010000006">
    <property type="protein sequence ID" value="KAF5746734.1"/>
    <property type="molecule type" value="Genomic_DNA"/>
</dbReference>
<feature type="repeat" description="PPR" evidence="3">
    <location>
        <begin position="225"/>
        <end position="255"/>
    </location>
</feature>
<dbReference type="PANTHER" id="PTHR47926">
    <property type="entry name" value="PENTATRICOPEPTIDE REPEAT-CONTAINING PROTEIN"/>
    <property type="match status" value="1"/>
</dbReference>
<feature type="repeat" description="PPR" evidence="3">
    <location>
        <begin position="357"/>
        <end position="391"/>
    </location>
</feature>
<comment type="similarity">
    <text evidence="1">Belongs to the PPR family. PCMP-H subfamily.</text>
</comment>
<accession>A0A7J7DKG6</accession>
<comment type="caution">
    <text evidence="4">The sequence shown here is derived from an EMBL/GenBank/DDBJ whole genome shotgun (WGS) entry which is preliminary data.</text>
</comment>
<dbReference type="AlphaFoldDB" id="A0A7J7DKG6"/>
<dbReference type="GO" id="GO:0003723">
    <property type="term" value="F:RNA binding"/>
    <property type="evidence" value="ECO:0007669"/>
    <property type="project" value="InterPro"/>
</dbReference>
<dbReference type="InterPro" id="IPR011990">
    <property type="entry name" value="TPR-like_helical_dom_sf"/>
</dbReference>
<dbReference type="PANTHER" id="PTHR47926:SF391">
    <property type="entry name" value="TETRATRICOPEPTIDE-LIKE HELICAL DOMAIN SUPERFAMILY"/>
    <property type="match status" value="1"/>
</dbReference>
<keyword evidence="2" id="KW-0677">Repeat</keyword>
<dbReference type="Pfam" id="PF20431">
    <property type="entry name" value="E_motif"/>
    <property type="match status" value="1"/>
</dbReference>
<protein>
    <submittedName>
        <fullName evidence="4">Pentatricopeptide repeat-containing protein</fullName>
    </submittedName>
</protein>
<dbReference type="InterPro" id="IPR046848">
    <property type="entry name" value="E_motif"/>
</dbReference>
<dbReference type="PROSITE" id="PS51375">
    <property type="entry name" value="PPR"/>
    <property type="match status" value="5"/>
</dbReference>
<evidence type="ECO:0000313" key="4">
    <source>
        <dbReference type="EMBL" id="KAF5746734.1"/>
    </source>
</evidence>
<evidence type="ECO:0000256" key="3">
    <source>
        <dbReference type="PROSITE-ProRule" id="PRU00708"/>
    </source>
</evidence>
<dbReference type="InterPro" id="IPR002885">
    <property type="entry name" value="PPR_rpt"/>
</dbReference>
<name>A0A7J7DKG6_TRIWF</name>
<dbReference type="Gene3D" id="1.25.40.10">
    <property type="entry name" value="Tetratricopeptide repeat domain"/>
    <property type="match status" value="3"/>
</dbReference>
<dbReference type="NCBIfam" id="TIGR00756">
    <property type="entry name" value="PPR"/>
    <property type="match status" value="6"/>
</dbReference>
<feature type="repeat" description="PPR" evidence="3">
    <location>
        <begin position="163"/>
        <end position="197"/>
    </location>
</feature>
<proteinExistence type="inferred from homology"/>
<dbReference type="InterPro" id="IPR046960">
    <property type="entry name" value="PPR_At4g14850-like_plant"/>
</dbReference>
<evidence type="ECO:0000256" key="1">
    <source>
        <dbReference type="ARBA" id="ARBA00006643"/>
    </source>
</evidence>
<dbReference type="Pfam" id="PF01535">
    <property type="entry name" value="PPR"/>
    <property type="match status" value="1"/>
</dbReference>
<dbReference type="Pfam" id="PF12854">
    <property type="entry name" value="PPR_1"/>
    <property type="match status" value="2"/>
</dbReference>
<evidence type="ECO:0000256" key="2">
    <source>
        <dbReference type="ARBA" id="ARBA00022737"/>
    </source>
</evidence>
<dbReference type="FunFam" id="1.25.40.10:FF:000470">
    <property type="entry name" value="Pentatricopeptide repeat-containing protein At5g66520"/>
    <property type="match status" value="1"/>
</dbReference>
<organism evidence="4 5">
    <name type="scientific">Tripterygium wilfordii</name>
    <name type="common">Thunder God vine</name>
    <dbReference type="NCBI Taxonomy" id="458696"/>
    <lineage>
        <taxon>Eukaryota</taxon>
        <taxon>Viridiplantae</taxon>
        <taxon>Streptophyta</taxon>
        <taxon>Embryophyta</taxon>
        <taxon>Tracheophyta</taxon>
        <taxon>Spermatophyta</taxon>
        <taxon>Magnoliopsida</taxon>
        <taxon>eudicotyledons</taxon>
        <taxon>Gunneridae</taxon>
        <taxon>Pentapetalae</taxon>
        <taxon>rosids</taxon>
        <taxon>fabids</taxon>
        <taxon>Celastrales</taxon>
        <taxon>Celastraceae</taxon>
        <taxon>Tripterygium</taxon>
    </lineage>
</organism>
<sequence>MPSLSHFNSFLRYITTATPGFKFEARNFKTKNLSFILQSCKTVKSLEQIHAHLITTSQIKDTFTVIKLLESYAVSARNISIAYRVFNGIDRPDSYAWTTMIRGFLEAKDPGKAIEFYGAMRSRGVELNRFTFLFILKAYGLRTSLKEGRVIHEKIVKVGFCADMFIHNALINMYAKCGDIEAAYRVFVEMPSTSVVVWNTLITGFFNCSNIDGGRMLFDQMPERNVESWNVVIGGYCKLGHVDSARSLFDIMPKRDLVSWGSMISGYVHNGRAMEALQLFQEMLSASFSPDNVTFTTVLSACAQIGALDMGRWIHANLKSNKLMNDVFLATSLVDMYAKCGCIDIASELFHSMSCKNLCSWNAMLSGLAMHGYGFAALELFKEMESTCVAPNDVTFVAVLAACSHIGSVDEGRKQFNGMRNKYNLTPKIEHYGCMIDIFSRAGLIKEAKELIQDMPMEPNVIIWGALLNACRIYGYDDIGDDVVECLQKLASEDGGCYILLSNIYAAKNRWSEVEKIRKLMRELRPEKNIPGFSSIEVNGLVHEFFVEDRLNSNGREINQVVERLGTHLEAVGYVPNPLLFLCNVDQ</sequence>
<dbReference type="GO" id="GO:0009451">
    <property type="term" value="P:RNA modification"/>
    <property type="evidence" value="ECO:0007669"/>
    <property type="project" value="InterPro"/>
</dbReference>
<feature type="repeat" description="PPR" evidence="3">
    <location>
        <begin position="256"/>
        <end position="290"/>
    </location>
</feature>
<keyword evidence="5" id="KW-1185">Reference proteome</keyword>
<dbReference type="FunCoup" id="A0A7J7DKG6">
    <property type="interactions" value="770"/>
</dbReference>
<evidence type="ECO:0000313" key="5">
    <source>
        <dbReference type="Proteomes" id="UP000593562"/>
    </source>
</evidence>
<dbReference type="OrthoDB" id="330671at2759"/>